<feature type="domain" description="Nucleotidyl transferase" evidence="9">
    <location>
        <begin position="5"/>
        <end position="274"/>
    </location>
</feature>
<protein>
    <recommendedName>
        <fullName evidence="3 8">UTP--glucose-1-phosphate uridylyltransferase</fullName>
        <ecNumber evidence="2 8">2.7.7.9</ecNumber>
    </recommendedName>
    <alternativeName>
        <fullName evidence="8">UDP-glucose pyrophosphorylase</fullName>
    </alternativeName>
</protein>
<evidence type="ECO:0000256" key="8">
    <source>
        <dbReference type="RuleBase" id="RU361259"/>
    </source>
</evidence>
<keyword evidence="4 8" id="KW-0808">Transferase</keyword>
<comment type="similarity">
    <text evidence="1 8">Belongs to the UDPGP type 2 family.</text>
</comment>
<dbReference type="NCBIfam" id="TIGR01099">
    <property type="entry name" value="galU"/>
    <property type="match status" value="1"/>
</dbReference>
<dbReference type="GO" id="GO:0006011">
    <property type="term" value="P:UDP-alpha-D-glucose metabolic process"/>
    <property type="evidence" value="ECO:0007669"/>
    <property type="project" value="InterPro"/>
</dbReference>
<gene>
    <name evidence="10" type="ORF">SAMN05192555_101298</name>
</gene>
<evidence type="ECO:0000256" key="1">
    <source>
        <dbReference type="ARBA" id="ARBA00006890"/>
    </source>
</evidence>
<dbReference type="CDD" id="cd02541">
    <property type="entry name" value="UGPase_prokaryotic"/>
    <property type="match status" value="1"/>
</dbReference>
<dbReference type="OrthoDB" id="9803306at2"/>
<keyword evidence="5 8" id="KW-0548">Nucleotidyltransferase</keyword>
<evidence type="ECO:0000256" key="4">
    <source>
        <dbReference type="ARBA" id="ARBA00022679"/>
    </source>
</evidence>
<dbReference type="EMBL" id="FNGH01000001">
    <property type="protein sequence ID" value="SDK83047.1"/>
    <property type="molecule type" value="Genomic_DNA"/>
</dbReference>
<evidence type="ECO:0000256" key="7">
    <source>
        <dbReference type="ARBA" id="ARBA00048128"/>
    </source>
</evidence>
<accession>A0A1G9F3V7</accession>
<evidence type="ECO:0000256" key="5">
    <source>
        <dbReference type="ARBA" id="ARBA00022695"/>
    </source>
</evidence>
<keyword evidence="11" id="KW-1185">Reference proteome</keyword>
<dbReference type="RefSeq" id="WP_089656736.1">
    <property type="nucleotide sequence ID" value="NZ_FNGH01000001.1"/>
</dbReference>
<evidence type="ECO:0000256" key="6">
    <source>
        <dbReference type="ARBA" id="ARBA00037294"/>
    </source>
</evidence>
<dbReference type="InterPro" id="IPR029044">
    <property type="entry name" value="Nucleotide-diphossugar_trans"/>
</dbReference>
<dbReference type="Gene3D" id="3.90.550.10">
    <property type="entry name" value="Spore Coat Polysaccharide Biosynthesis Protein SpsA, Chain A"/>
    <property type="match status" value="1"/>
</dbReference>
<name>A0A1G9F3V7_9GAMM</name>
<dbReference type="PANTHER" id="PTHR43197">
    <property type="entry name" value="UTP--GLUCOSE-1-PHOSPHATE URIDYLYLTRANSFERASE"/>
    <property type="match status" value="1"/>
</dbReference>
<dbReference type="PANTHER" id="PTHR43197:SF1">
    <property type="entry name" value="UTP--GLUCOSE-1-PHOSPHATE URIDYLYLTRANSFERASE"/>
    <property type="match status" value="1"/>
</dbReference>
<dbReference type="AlphaFoldDB" id="A0A1G9F3V7"/>
<dbReference type="EC" id="2.7.7.9" evidence="2 8"/>
<evidence type="ECO:0000313" key="11">
    <source>
        <dbReference type="Proteomes" id="UP000199107"/>
    </source>
</evidence>
<dbReference type="Proteomes" id="UP000199107">
    <property type="component" value="Unassembled WGS sequence"/>
</dbReference>
<dbReference type="SUPFAM" id="SSF53448">
    <property type="entry name" value="Nucleotide-diphospho-sugar transferases"/>
    <property type="match status" value="1"/>
</dbReference>
<evidence type="ECO:0000256" key="3">
    <source>
        <dbReference type="ARBA" id="ARBA00019048"/>
    </source>
</evidence>
<evidence type="ECO:0000313" key="10">
    <source>
        <dbReference type="EMBL" id="SDK83047.1"/>
    </source>
</evidence>
<dbReference type="InterPro" id="IPR005835">
    <property type="entry name" value="NTP_transferase_dom"/>
</dbReference>
<comment type="catalytic activity">
    <reaction evidence="7 8">
        <text>alpha-D-glucose 1-phosphate + UTP + H(+) = UDP-alpha-D-glucose + diphosphate</text>
        <dbReference type="Rhea" id="RHEA:19889"/>
        <dbReference type="ChEBI" id="CHEBI:15378"/>
        <dbReference type="ChEBI" id="CHEBI:33019"/>
        <dbReference type="ChEBI" id="CHEBI:46398"/>
        <dbReference type="ChEBI" id="CHEBI:58601"/>
        <dbReference type="ChEBI" id="CHEBI:58885"/>
        <dbReference type="EC" id="2.7.7.9"/>
    </reaction>
</comment>
<organism evidence="10 11">
    <name type="scientific">Franzmannia pantelleriensis</name>
    <dbReference type="NCBI Taxonomy" id="48727"/>
    <lineage>
        <taxon>Bacteria</taxon>
        <taxon>Pseudomonadati</taxon>
        <taxon>Pseudomonadota</taxon>
        <taxon>Gammaproteobacteria</taxon>
        <taxon>Oceanospirillales</taxon>
        <taxon>Halomonadaceae</taxon>
        <taxon>Franzmannia</taxon>
    </lineage>
</organism>
<proteinExistence type="inferred from homology"/>
<reference evidence="11" key="1">
    <citation type="submission" date="2016-10" db="EMBL/GenBank/DDBJ databases">
        <authorList>
            <person name="Varghese N."/>
            <person name="Submissions S."/>
        </authorList>
    </citation>
    <scope>NUCLEOTIDE SEQUENCE [LARGE SCALE GENOMIC DNA]</scope>
    <source>
        <strain evidence="11">AAP</strain>
    </source>
</reference>
<evidence type="ECO:0000256" key="2">
    <source>
        <dbReference type="ARBA" id="ARBA00012415"/>
    </source>
</evidence>
<evidence type="ECO:0000259" key="9">
    <source>
        <dbReference type="Pfam" id="PF00483"/>
    </source>
</evidence>
<dbReference type="STRING" id="48727.SAMN05192555_101298"/>
<dbReference type="GO" id="GO:0003983">
    <property type="term" value="F:UTP:glucose-1-phosphate uridylyltransferase activity"/>
    <property type="evidence" value="ECO:0007669"/>
    <property type="project" value="UniProtKB-EC"/>
</dbReference>
<dbReference type="InterPro" id="IPR005771">
    <property type="entry name" value="GalU_uridylyltTrfase_bac/arc"/>
</dbReference>
<dbReference type="Pfam" id="PF00483">
    <property type="entry name" value="NTP_transferase"/>
    <property type="match status" value="1"/>
</dbReference>
<sequence length="296" mass="31886">MIRKAVLPVAGLGTRCLPASKAIPKEMITIVDKPVIQYVVEEAVAAGIKEIVLVTHSSKAAIENHFDKHFELEATLEAKGKTELLEELRNIIPDDVKIISVRQPEPLGLGHAVLCARPVIGDDEPFAVLLPDVLVDDHGLSGNDLAGMIEAFAASGQSQIMVENVPREQVYKYGIVAIDGESPAAGESMPMARVVEKPKVDEAPSTLAVIGRYLLPGAIFPLLAETPPGAGNEIQLTDAIDTLREREGVAAYRMRGATYDCGHQLGYLEATLAFAKRHPTYAEGFAELLDKYAAKE</sequence>
<comment type="function">
    <text evidence="6">May play a role in stationary phase survival.</text>
</comment>